<dbReference type="InterPro" id="IPR027385">
    <property type="entry name" value="Beta-barrel_OMP"/>
</dbReference>
<proteinExistence type="predicted"/>
<comment type="caution">
    <text evidence="4">The sequence shown here is derived from an EMBL/GenBank/DDBJ whole genome shotgun (WGS) entry which is preliminary data.</text>
</comment>
<name>A0ABV6BFM0_9GAMM</name>
<keyword evidence="5" id="KW-1185">Reference proteome</keyword>
<feature type="domain" description="Outer membrane protein beta-barrel" evidence="3">
    <location>
        <begin position="8"/>
        <end position="189"/>
    </location>
</feature>
<dbReference type="Gene3D" id="2.40.160.20">
    <property type="match status" value="1"/>
</dbReference>
<keyword evidence="1 2" id="KW-0732">Signal</keyword>
<accession>A0ABV6BFM0</accession>
<evidence type="ECO:0000256" key="1">
    <source>
        <dbReference type="ARBA" id="ARBA00022729"/>
    </source>
</evidence>
<evidence type="ECO:0000259" key="3">
    <source>
        <dbReference type="Pfam" id="PF13505"/>
    </source>
</evidence>
<feature type="chain" id="PRO_5045140356" evidence="2">
    <location>
        <begin position="19"/>
        <end position="189"/>
    </location>
</feature>
<dbReference type="RefSeq" id="WP_377245970.1">
    <property type="nucleotide sequence ID" value="NZ_JBHLXP010000004.1"/>
</dbReference>
<dbReference type="NCBIfam" id="TIGR01414">
    <property type="entry name" value="autotrans_barl"/>
    <property type="match status" value="1"/>
</dbReference>
<gene>
    <name evidence="4" type="ORF">ACFFJP_15340</name>
</gene>
<dbReference type="SUPFAM" id="SSF56925">
    <property type="entry name" value="OMPA-like"/>
    <property type="match status" value="1"/>
</dbReference>
<dbReference type="InterPro" id="IPR011250">
    <property type="entry name" value="OMP/PagP_B-barrel"/>
</dbReference>
<dbReference type="Proteomes" id="UP001589813">
    <property type="component" value="Unassembled WGS sequence"/>
</dbReference>
<evidence type="ECO:0000313" key="4">
    <source>
        <dbReference type="EMBL" id="MFC0049671.1"/>
    </source>
</evidence>
<organism evidence="4 5">
    <name type="scientific">Rheinheimera tilapiae</name>
    <dbReference type="NCBI Taxonomy" id="875043"/>
    <lineage>
        <taxon>Bacteria</taxon>
        <taxon>Pseudomonadati</taxon>
        <taxon>Pseudomonadota</taxon>
        <taxon>Gammaproteobacteria</taxon>
        <taxon>Chromatiales</taxon>
        <taxon>Chromatiaceae</taxon>
        <taxon>Rheinheimera</taxon>
    </lineage>
</organism>
<dbReference type="EMBL" id="JBHLXP010000004">
    <property type="protein sequence ID" value="MFC0049671.1"/>
    <property type="molecule type" value="Genomic_DNA"/>
</dbReference>
<evidence type="ECO:0000256" key="2">
    <source>
        <dbReference type="SAM" id="SignalP"/>
    </source>
</evidence>
<protein>
    <submittedName>
        <fullName evidence="4">Porin family protein</fullName>
    </submittedName>
</protein>
<reference evidence="4 5" key="1">
    <citation type="submission" date="2024-09" db="EMBL/GenBank/DDBJ databases">
        <authorList>
            <person name="Sun Q."/>
            <person name="Mori K."/>
        </authorList>
    </citation>
    <scope>NUCLEOTIDE SEQUENCE [LARGE SCALE GENOMIC DNA]</scope>
    <source>
        <strain evidence="4 5">KCTC 23315</strain>
    </source>
</reference>
<feature type="signal peptide" evidence="2">
    <location>
        <begin position="1"/>
        <end position="18"/>
    </location>
</feature>
<sequence length="189" mass="20324">MLKRIMFTALMITTAAQAADQGFYAGVAMHRPSLELSVGPVDVSWDLTTLSALGGYQYHPNFAIEGRIATGINNDSIGDVSDFAEIGIDRGYSVFAKANYELGTAVEVYALAGYDYTKYNIEGAMDGFVESTDTSESGFAYGAGMSYALTPAFNVALEYLVRPDLSDDMDEVGGKFSNRGLGLTATYKF</sequence>
<evidence type="ECO:0000313" key="5">
    <source>
        <dbReference type="Proteomes" id="UP001589813"/>
    </source>
</evidence>
<dbReference type="Pfam" id="PF13505">
    <property type="entry name" value="OMP_b-brl"/>
    <property type="match status" value="1"/>
</dbReference>
<dbReference type="InterPro" id="IPR006315">
    <property type="entry name" value="OM_autotransptr_brl_dom"/>
</dbReference>